<evidence type="ECO:0000313" key="2">
    <source>
        <dbReference type="EMBL" id="MFD0853338.1"/>
    </source>
</evidence>
<dbReference type="PANTHER" id="PTHR42999:SF1">
    <property type="entry name" value="PENTAPEPTIDE REPEAT-CONTAINING PROTEIN"/>
    <property type="match status" value="1"/>
</dbReference>
<dbReference type="Pfam" id="PF13599">
    <property type="entry name" value="Pentapeptide_4"/>
    <property type="match status" value="1"/>
</dbReference>
<dbReference type="InterPro" id="IPR001646">
    <property type="entry name" value="5peptide_repeat"/>
</dbReference>
<evidence type="ECO:0000313" key="3">
    <source>
        <dbReference type="Proteomes" id="UP001597083"/>
    </source>
</evidence>
<dbReference type="EMBL" id="JBHTIR010002082">
    <property type="protein sequence ID" value="MFD0853338.1"/>
    <property type="molecule type" value="Genomic_DNA"/>
</dbReference>
<feature type="non-terminal residue" evidence="2">
    <location>
        <position position="228"/>
    </location>
</feature>
<dbReference type="InterPro" id="IPR052949">
    <property type="entry name" value="PA_immunity-related"/>
</dbReference>
<dbReference type="Gene3D" id="2.160.20.80">
    <property type="entry name" value="E3 ubiquitin-protein ligase SopA"/>
    <property type="match status" value="1"/>
</dbReference>
<comment type="caution">
    <text evidence="2">The sequence shown here is derived from an EMBL/GenBank/DDBJ whole genome shotgun (WGS) entry which is preliminary data.</text>
</comment>
<gene>
    <name evidence="2" type="ORF">ACFQ07_13945</name>
</gene>
<proteinExistence type="predicted"/>
<sequence>MPAARKIATSRSLKEPSAPRLPRTLTPAADGDLDLTHDGKYLSLEYGTVRLTGTGIEDAEFERCRFKGTSFAGVSLERASFGDVEFAGCDLANLKLRNSRMAAGNVTNCRTTGLHVTEGTIRDVVFDGCRADLTGFRFCQLRDVVFRDCNLTEANFQNAELHNVRFEGCKLVAAQFSNATMKQVRFAGGNDLAGIAGVQSLSGAIVSSADAPGLLGALTSALGITIED</sequence>
<organism evidence="2 3">
    <name type="scientific">Actinomadura adrarensis</name>
    <dbReference type="NCBI Taxonomy" id="1819600"/>
    <lineage>
        <taxon>Bacteria</taxon>
        <taxon>Bacillati</taxon>
        <taxon>Actinomycetota</taxon>
        <taxon>Actinomycetes</taxon>
        <taxon>Streptosporangiales</taxon>
        <taxon>Thermomonosporaceae</taxon>
        <taxon>Actinomadura</taxon>
    </lineage>
</organism>
<dbReference type="SUPFAM" id="SSF141571">
    <property type="entry name" value="Pentapeptide repeat-like"/>
    <property type="match status" value="1"/>
</dbReference>
<dbReference type="Pfam" id="PF00805">
    <property type="entry name" value="Pentapeptide"/>
    <property type="match status" value="1"/>
</dbReference>
<feature type="region of interest" description="Disordered" evidence="1">
    <location>
        <begin position="1"/>
        <end position="29"/>
    </location>
</feature>
<evidence type="ECO:0000256" key="1">
    <source>
        <dbReference type="SAM" id="MobiDB-lite"/>
    </source>
</evidence>
<accession>A0ABW3CHW5</accession>
<reference evidence="3" key="1">
    <citation type="journal article" date="2019" name="Int. J. Syst. Evol. Microbiol.">
        <title>The Global Catalogue of Microorganisms (GCM) 10K type strain sequencing project: providing services to taxonomists for standard genome sequencing and annotation.</title>
        <authorList>
            <consortium name="The Broad Institute Genomics Platform"/>
            <consortium name="The Broad Institute Genome Sequencing Center for Infectious Disease"/>
            <person name="Wu L."/>
            <person name="Ma J."/>
        </authorList>
    </citation>
    <scope>NUCLEOTIDE SEQUENCE [LARGE SCALE GENOMIC DNA]</scope>
    <source>
        <strain evidence="3">JCM 31696</strain>
    </source>
</reference>
<dbReference type="PANTHER" id="PTHR42999">
    <property type="entry name" value="ANTIBIOTIC RESISTANCE PROTEIN MCBG"/>
    <property type="match status" value="1"/>
</dbReference>
<keyword evidence="3" id="KW-1185">Reference proteome</keyword>
<protein>
    <submittedName>
        <fullName evidence="2">Pentapeptide repeat-containing protein</fullName>
    </submittedName>
</protein>
<dbReference type="Proteomes" id="UP001597083">
    <property type="component" value="Unassembled WGS sequence"/>
</dbReference>
<name>A0ABW3CHW5_9ACTN</name>